<dbReference type="InterPro" id="IPR020084">
    <property type="entry name" value="NUDIX_hydrolase_CS"/>
</dbReference>
<dbReference type="Pfam" id="PF00293">
    <property type="entry name" value="NUDIX"/>
    <property type="match status" value="1"/>
</dbReference>
<evidence type="ECO:0000313" key="6">
    <source>
        <dbReference type="EMBL" id="ALZ86854.1"/>
    </source>
</evidence>
<dbReference type="KEGG" id="por:APT59_11895"/>
<keyword evidence="2 4" id="KW-0378">Hydrolase</keyword>
<dbReference type="Proteomes" id="UP000064137">
    <property type="component" value="Chromosome"/>
</dbReference>
<protein>
    <submittedName>
        <fullName evidence="6">NUDIX hydrolase</fullName>
    </submittedName>
</protein>
<dbReference type="Gene3D" id="3.90.79.10">
    <property type="entry name" value="Nucleoside Triphosphate Pyrophosphohydrolase"/>
    <property type="match status" value="1"/>
</dbReference>
<evidence type="ECO:0000313" key="7">
    <source>
        <dbReference type="Proteomes" id="UP000064137"/>
    </source>
</evidence>
<dbReference type="InterPro" id="IPR029401">
    <property type="entry name" value="Nudix_N"/>
</dbReference>
<gene>
    <name evidence="6" type="ORF">APT59_11895</name>
</gene>
<comment type="similarity">
    <text evidence="4">Belongs to the Nudix hydrolase family.</text>
</comment>
<feature type="domain" description="Nudix hydrolase" evidence="5">
    <location>
        <begin position="41"/>
        <end position="164"/>
    </location>
</feature>
<keyword evidence="3" id="KW-0460">Magnesium</keyword>
<dbReference type="CDD" id="cd04511">
    <property type="entry name" value="NUDIX_Hydrolase"/>
    <property type="match status" value="1"/>
</dbReference>
<accession>A0A0U4WAG2</accession>
<dbReference type="EMBL" id="CP013987">
    <property type="protein sequence ID" value="ALZ86854.1"/>
    <property type="molecule type" value="Genomic_DNA"/>
</dbReference>
<comment type="cofactor">
    <cofactor evidence="1">
        <name>Mg(2+)</name>
        <dbReference type="ChEBI" id="CHEBI:18420"/>
    </cofactor>
</comment>
<sequence length="188" mass="21218">MNSSPRFCCQCGSAELLRRRPAGDSHERLLCGACGHVLYDNPRVIAGCLVEHEGRYLLCRRAIEPRRGYWTLPAGFMENDESAEQAALRETWEESGVRARILAPYSIFNAAGVNQVYLIFRAELVEIDAEAGIETLERRFFAPDELPWADLAYPSIRQILERRLQEQVQGHHGLYFGTAEAGQLHTLG</sequence>
<evidence type="ECO:0000259" key="5">
    <source>
        <dbReference type="PROSITE" id="PS51462"/>
    </source>
</evidence>
<dbReference type="RefSeq" id="WP_059316888.1">
    <property type="nucleotide sequence ID" value="NZ_CP013987.1"/>
</dbReference>
<dbReference type="AlphaFoldDB" id="A0A0U4WAG2"/>
<dbReference type="InterPro" id="IPR000086">
    <property type="entry name" value="NUDIX_hydrolase_dom"/>
</dbReference>
<dbReference type="PANTHER" id="PTHR43222">
    <property type="entry name" value="NUDIX HYDROLASE 23"/>
    <property type="match status" value="1"/>
</dbReference>
<evidence type="ECO:0000256" key="3">
    <source>
        <dbReference type="ARBA" id="ARBA00022842"/>
    </source>
</evidence>
<dbReference type="PROSITE" id="PS51462">
    <property type="entry name" value="NUDIX"/>
    <property type="match status" value="1"/>
</dbReference>
<evidence type="ECO:0000256" key="4">
    <source>
        <dbReference type="RuleBase" id="RU003476"/>
    </source>
</evidence>
<organism evidence="6 7">
    <name type="scientific">Pseudomonas oryzihabitans</name>
    <dbReference type="NCBI Taxonomy" id="47885"/>
    <lineage>
        <taxon>Bacteria</taxon>
        <taxon>Pseudomonadati</taxon>
        <taxon>Pseudomonadota</taxon>
        <taxon>Gammaproteobacteria</taxon>
        <taxon>Pseudomonadales</taxon>
        <taxon>Pseudomonadaceae</taxon>
        <taxon>Pseudomonas</taxon>
    </lineage>
</organism>
<dbReference type="Gene3D" id="2.20.70.10">
    <property type="match status" value="1"/>
</dbReference>
<proteinExistence type="inferred from homology"/>
<dbReference type="GO" id="GO:0016787">
    <property type="term" value="F:hydrolase activity"/>
    <property type="evidence" value="ECO:0007669"/>
    <property type="project" value="UniProtKB-KW"/>
</dbReference>
<dbReference type="PRINTS" id="PR00502">
    <property type="entry name" value="NUDIXFAMILY"/>
</dbReference>
<dbReference type="SUPFAM" id="SSF55811">
    <property type="entry name" value="Nudix"/>
    <property type="match status" value="1"/>
</dbReference>
<dbReference type="InterPro" id="IPR020476">
    <property type="entry name" value="Nudix_hydrolase"/>
</dbReference>
<dbReference type="Pfam" id="PF14803">
    <property type="entry name" value="Zn_ribbon_Nudix"/>
    <property type="match status" value="1"/>
</dbReference>
<dbReference type="PROSITE" id="PS00893">
    <property type="entry name" value="NUDIX_BOX"/>
    <property type="match status" value="1"/>
</dbReference>
<reference evidence="6 7" key="1">
    <citation type="submission" date="2016-01" db="EMBL/GenBank/DDBJ databases">
        <title>Annotation of Pseudomonas oryzihabitans USDA-ARS-USMARC-56511.</title>
        <authorList>
            <person name="Harhay G.P."/>
            <person name="Harhay D.M."/>
            <person name="Smith T.P.L."/>
            <person name="Bono J.L."/>
            <person name="Heaton M.P."/>
            <person name="Clawson M.L."/>
            <person name="Chitko-Mckown C.G."/>
            <person name="Capik S.F."/>
            <person name="DeDonder K.D."/>
            <person name="Apley M.D."/>
            <person name="Lubbers B.V."/>
            <person name="White B.J."/>
            <person name="Larson R.L."/>
        </authorList>
    </citation>
    <scope>NUCLEOTIDE SEQUENCE [LARGE SCALE GENOMIC DNA]</scope>
    <source>
        <strain evidence="6 7">USDA-ARS-USMARC-56511</strain>
    </source>
</reference>
<name>A0A0U4WAG2_9PSED</name>
<dbReference type="InterPro" id="IPR015797">
    <property type="entry name" value="NUDIX_hydrolase-like_dom_sf"/>
</dbReference>
<evidence type="ECO:0000256" key="1">
    <source>
        <dbReference type="ARBA" id="ARBA00001946"/>
    </source>
</evidence>
<dbReference type="PANTHER" id="PTHR43222:SF2">
    <property type="entry name" value="NUDIX HYDROLASE 23, CHLOROPLASTIC"/>
    <property type="match status" value="1"/>
</dbReference>
<evidence type="ECO:0000256" key="2">
    <source>
        <dbReference type="ARBA" id="ARBA00022801"/>
    </source>
</evidence>
<dbReference type="OrthoDB" id="5417595at2"/>